<evidence type="ECO:0000256" key="3">
    <source>
        <dbReference type="ARBA" id="ARBA00011738"/>
    </source>
</evidence>
<protein>
    <recommendedName>
        <fullName evidence="8">Phosphate-specific transport system accessory protein PhoU</fullName>
    </recommendedName>
</protein>
<keyword evidence="6 8" id="KW-0592">Phosphate transport</keyword>
<dbReference type="InterPro" id="IPR038078">
    <property type="entry name" value="PhoU-like_sf"/>
</dbReference>
<evidence type="ECO:0000256" key="6">
    <source>
        <dbReference type="ARBA" id="ARBA00022592"/>
    </source>
</evidence>
<dbReference type="GO" id="GO:0030643">
    <property type="term" value="P:intracellular phosphate ion homeostasis"/>
    <property type="evidence" value="ECO:0007669"/>
    <property type="project" value="InterPro"/>
</dbReference>
<accession>A0A9D1T0V8</accession>
<comment type="similarity">
    <text evidence="2 8">Belongs to the PhoU family.</text>
</comment>
<keyword evidence="5 8" id="KW-0963">Cytoplasm</keyword>
<feature type="domain" description="PhoU" evidence="9">
    <location>
        <begin position="121"/>
        <end position="205"/>
    </location>
</feature>
<proteinExistence type="inferred from homology"/>
<evidence type="ECO:0000256" key="7">
    <source>
        <dbReference type="ARBA" id="ARBA00056181"/>
    </source>
</evidence>
<evidence type="ECO:0000313" key="11">
    <source>
        <dbReference type="Proteomes" id="UP000886812"/>
    </source>
</evidence>
<dbReference type="Proteomes" id="UP000886812">
    <property type="component" value="Unassembled WGS sequence"/>
</dbReference>
<feature type="domain" description="PhoU" evidence="9">
    <location>
        <begin position="22"/>
        <end position="104"/>
    </location>
</feature>
<comment type="subunit">
    <text evidence="3 8">Homodimer.</text>
</comment>
<dbReference type="GO" id="GO:0005737">
    <property type="term" value="C:cytoplasm"/>
    <property type="evidence" value="ECO:0007669"/>
    <property type="project" value="UniProtKB-SubCell"/>
</dbReference>
<evidence type="ECO:0000256" key="2">
    <source>
        <dbReference type="ARBA" id="ARBA00008107"/>
    </source>
</evidence>
<dbReference type="PANTHER" id="PTHR42930">
    <property type="entry name" value="PHOSPHATE-SPECIFIC TRANSPORT SYSTEM ACCESSORY PROTEIN PHOU"/>
    <property type="match status" value="1"/>
</dbReference>
<keyword evidence="4 8" id="KW-0813">Transport</keyword>
<dbReference type="InterPro" id="IPR028366">
    <property type="entry name" value="PhoU"/>
</dbReference>
<evidence type="ECO:0000256" key="1">
    <source>
        <dbReference type="ARBA" id="ARBA00004496"/>
    </source>
</evidence>
<evidence type="ECO:0000256" key="4">
    <source>
        <dbReference type="ARBA" id="ARBA00022448"/>
    </source>
</evidence>
<evidence type="ECO:0000313" key="10">
    <source>
        <dbReference type="EMBL" id="HIV03970.1"/>
    </source>
</evidence>
<evidence type="ECO:0000259" key="9">
    <source>
        <dbReference type="Pfam" id="PF01895"/>
    </source>
</evidence>
<dbReference type="SUPFAM" id="SSF109755">
    <property type="entry name" value="PhoU-like"/>
    <property type="match status" value="1"/>
</dbReference>
<dbReference type="Pfam" id="PF01895">
    <property type="entry name" value="PhoU"/>
    <property type="match status" value="2"/>
</dbReference>
<dbReference type="GO" id="GO:0006817">
    <property type="term" value="P:phosphate ion transport"/>
    <property type="evidence" value="ECO:0007669"/>
    <property type="project" value="UniProtKB-KW"/>
</dbReference>
<dbReference type="EMBL" id="DVOG01000062">
    <property type="protein sequence ID" value="HIV03970.1"/>
    <property type="molecule type" value="Genomic_DNA"/>
</dbReference>
<comment type="subcellular location">
    <subcellularLocation>
        <location evidence="1 8">Cytoplasm</location>
    </subcellularLocation>
</comment>
<dbReference type="FunFam" id="1.20.58.220:FF:000004">
    <property type="entry name" value="Phosphate-specific transport system accessory protein PhoU"/>
    <property type="match status" value="1"/>
</dbReference>
<evidence type="ECO:0000256" key="5">
    <source>
        <dbReference type="ARBA" id="ARBA00022490"/>
    </source>
</evidence>
<sequence length="220" mass="24605">MKEHFTQEITQLKRHLAEQTSAAESALSRALRAISTLDVALAHEVAQNDYAIDCEEIRIEEECLKILALYQPVASDLRTIVTVLKINVEIERVADMAVNIAERTRSVAETGVPAEKRIDFSKMATAAARMLKDSLDAFAYRDPAAAASIIDRDDDVDELHRKNIDLIQKGVTENPEYAEYYLSCMTISKNLERVGDVATNICEDVIYLERGAIVRHSHDA</sequence>
<evidence type="ECO:0000256" key="8">
    <source>
        <dbReference type="PIRNR" id="PIRNR003107"/>
    </source>
</evidence>
<comment type="caution">
    <text evidence="10">The sequence shown here is derived from an EMBL/GenBank/DDBJ whole genome shotgun (WGS) entry which is preliminary data.</text>
</comment>
<dbReference type="AlphaFoldDB" id="A0A9D1T0V8"/>
<dbReference type="NCBIfam" id="TIGR02135">
    <property type="entry name" value="phoU_full"/>
    <property type="match status" value="1"/>
</dbReference>
<dbReference type="InterPro" id="IPR026022">
    <property type="entry name" value="PhoU_dom"/>
</dbReference>
<comment type="function">
    <text evidence="7 8">Plays a role in the regulation of phosphate uptake.</text>
</comment>
<dbReference type="PANTHER" id="PTHR42930:SF3">
    <property type="entry name" value="PHOSPHATE-SPECIFIC TRANSPORT SYSTEM ACCESSORY PROTEIN PHOU"/>
    <property type="match status" value="1"/>
</dbReference>
<dbReference type="Gene3D" id="1.20.58.220">
    <property type="entry name" value="Phosphate transport system protein phou homolog 2, domain 2"/>
    <property type="match status" value="2"/>
</dbReference>
<reference evidence="10" key="1">
    <citation type="submission" date="2020-10" db="EMBL/GenBank/DDBJ databases">
        <authorList>
            <person name="Gilroy R."/>
        </authorList>
    </citation>
    <scope>NUCLEOTIDE SEQUENCE</scope>
    <source>
        <strain evidence="10">10669</strain>
    </source>
</reference>
<gene>
    <name evidence="10" type="primary">phoU</name>
    <name evidence="10" type="ORF">IAC75_02330</name>
</gene>
<dbReference type="PIRSF" id="PIRSF003107">
    <property type="entry name" value="PhoU"/>
    <property type="match status" value="1"/>
</dbReference>
<dbReference type="GO" id="GO:0045936">
    <property type="term" value="P:negative regulation of phosphate metabolic process"/>
    <property type="evidence" value="ECO:0007669"/>
    <property type="project" value="InterPro"/>
</dbReference>
<organism evidence="10 11">
    <name type="scientific">Candidatus Spyradosoma merdigallinarum</name>
    <dbReference type="NCBI Taxonomy" id="2840950"/>
    <lineage>
        <taxon>Bacteria</taxon>
        <taxon>Pseudomonadati</taxon>
        <taxon>Verrucomicrobiota</taxon>
        <taxon>Opitutia</taxon>
        <taxon>Opitutia incertae sedis</taxon>
        <taxon>Candidatus Spyradosoma</taxon>
    </lineage>
</organism>
<reference evidence="10" key="2">
    <citation type="journal article" date="2021" name="PeerJ">
        <title>Extensive microbial diversity within the chicken gut microbiome revealed by metagenomics and culture.</title>
        <authorList>
            <person name="Gilroy R."/>
            <person name="Ravi A."/>
            <person name="Getino M."/>
            <person name="Pursley I."/>
            <person name="Horton D.L."/>
            <person name="Alikhan N.F."/>
            <person name="Baker D."/>
            <person name="Gharbi K."/>
            <person name="Hall N."/>
            <person name="Watson M."/>
            <person name="Adriaenssens E.M."/>
            <person name="Foster-Nyarko E."/>
            <person name="Jarju S."/>
            <person name="Secka A."/>
            <person name="Antonio M."/>
            <person name="Oren A."/>
            <person name="Chaudhuri R.R."/>
            <person name="La Ragione R."/>
            <person name="Hildebrand F."/>
            <person name="Pallen M.J."/>
        </authorList>
    </citation>
    <scope>NUCLEOTIDE SEQUENCE</scope>
    <source>
        <strain evidence="10">10669</strain>
    </source>
</reference>
<name>A0A9D1T0V8_9BACT</name>